<comment type="caution">
    <text evidence="1">The sequence shown here is derived from an EMBL/GenBank/DDBJ whole genome shotgun (WGS) entry which is preliminary data.</text>
</comment>
<dbReference type="EMBL" id="MLJW01000127">
    <property type="protein sequence ID" value="OIQ97833.1"/>
    <property type="molecule type" value="Genomic_DNA"/>
</dbReference>
<name>A0A1J5RQ34_9ZZZZ</name>
<reference evidence="1" key="1">
    <citation type="submission" date="2016-10" db="EMBL/GenBank/DDBJ databases">
        <title>Sequence of Gallionella enrichment culture.</title>
        <authorList>
            <person name="Poehlein A."/>
            <person name="Muehling M."/>
            <person name="Daniel R."/>
        </authorList>
    </citation>
    <scope>NUCLEOTIDE SEQUENCE</scope>
</reference>
<gene>
    <name evidence="1" type="ORF">GALL_201580</name>
</gene>
<accession>A0A1J5RQ34</accession>
<proteinExistence type="predicted"/>
<sequence length="74" mass="8514">MNAYPRTLRDIQDADLAALLVEHEWLDRCSELERELTTRWLAACDTIEWLQTEHVAGRGANHAPCQSLAIDPRR</sequence>
<protein>
    <submittedName>
        <fullName evidence="1">Uncharacterized protein</fullName>
    </submittedName>
</protein>
<dbReference type="AlphaFoldDB" id="A0A1J5RQ34"/>
<organism evidence="1">
    <name type="scientific">mine drainage metagenome</name>
    <dbReference type="NCBI Taxonomy" id="410659"/>
    <lineage>
        <taxon>unclassified sequences</taxon>
        <taxon>metagenomes</taxon>
        <taxon>ecological metagenomes</taxon>
    </lineage>
</organism>
<evidence type="ECO:0000313" key="1">
    <source>
        <dbReference type="EMBL" id="OIQ97833.1"/>
    </source>
</evidence>